<keyword evidence="14" id="KW-0732">Signal</keyword>
<sequence>MNPMTRLNPMARLALSCALLVGAAVQAQPRSFDIAAGELKAALDAYAAQSGTQLIYKIEDVRGRSSKGLKRSASAEDALLQLLEGTPLSVRRDVSGAVVIFVEPPPNPEKRVQDEVSTLGTVVVSASRRREPVREVPMQVNVIGGERLNRDGARSLSDYLANEAGIDVKSSGGAGVGAVSIRGVSTGAQTIATVGIYVDDVAFGTSGPYANGGQMALDMGSLDLNHIEVLRGPQGTLYGAGAMGGLLKYVTNEPDTYELSGKLSLGSSTTRGGRASHALGAVVNVPLKEDVAGLRVSAFDDRVGGSTDTVGPAGRADSDGGNTHGARVSLQVAPGNRLKLRLTGTTQQISRDGTDFVDYEVSGRPVEGDRLRRLRAGEPYRVKIELLSADLEYDFGWARFNAIGSKQRIRSELNLDLSAGYLPLLQSLGLSLGSTPVSNALALDKSTQELRLTSKGDKQLEWLAGLYIDHERSDNQQAVTSSLPDGTPGPLLATAALPAEYRELALYGDLTWKFEHGLALTGGLRVARNKQHYVQHSDGLMLGGAQSIDANSSDTSRTWLLTARYALDARSDLYARAATGYRPGGPNAVLRSATTGEPLAPPTFQPDTLTSVEAGYKADLLDKRLSLEAALFDIRWKDLQQFMPVNGVSVIVNAGAAHVRGAELAASWRPDEHWTLAGNAALIDAKLSEDAPGLGAAAGARLPSSARFAATLSASYAFALAGYPSYLGLTQRYVGQRNAGFEGSAAMPLYRLPAYAMTDLQAGIDFKRASLALFVRNLFDKPAQLGSISAVQALGGPAWVSLARPRTLGATLTLPF</sequence>
<protein>
    <submittedName>
        <fullName evidence="16">TonB-dependent receptor</fullName>
    </submittedName>
</protein>
<evidence type="ECO:0000256" key="14">
    <source>
        <dbReference type="SAM" id="SignalP"/>
    </source>
</evidence>
<evidence type="ECO:0000313" key="16">
    <source>
        <dbReference type="EMBL" id="WIT13314.1"/>
    </source>
</evidence>
<comment type="subcellular location">
    <subcellularLocation>
        <location evidence="1 11">Cell outer membrane</location>
        <topology evidence="1 11">Multi-pass membrane protein</topology>
    </subcellularLocation>
</comment>
<evidence type="ECO:0000256" key="5">
    <source>
        <dbReference type="ARBA" id="ARBA00022692"/>
    </source>
</evidence>
<dbReference type="PANTHER" id="PTHR32552:SF81">
    <property type="entry name" value="TONB-DEPENDENT OUTER MEMBRANE RECEPTOR"/>
    <property type="match status" value="1"/>
</dbReference>
<evidence type="ECO:0000256" key="6">
    <source>
        <dbReference type="ARBA" id="ARBA00023004"/>
    </source>
</evidence>
<keyword evidence="3 11" id="KW-1134">Transmembrane beta strand</keyword>
<feature type="signal peptide" evidence="14">
    <location>
        <begin position="1"/>
        <end position="27"/>
    </location>
</feature>
<dbReference type="KEGG" id="pais:PFX98_06800"/>
<evidence type="ECO:0000256" key="12">
    <source>
        <dbReference type="RuleBase" id="RU003357"/>
    </source>
</evidence>
<dbReference type="InterPro" id="IPR011662">
    <property type="entry name" value="Secretin/TonB_short_N"/>
</dbReference>
<evidence type="ECO:0000313" key="17">
    <source>
        <dbReference type="Proteomes" id="UP001177769"/>
    </source>
</evidence>
<evidence type="ECO:0000256" key="9">
    <source>
        <dbReference type="ARBA" id="ARBA00023136"/>
    </source>
</evidence>
<feature type="domain" description="Secretin/TonB short N-terminal" evidence="15">
    <location>
        <begin position="52"/>
        <end position="103"/>
    </location>
</feature>
<keyword evidence="8 12" id="KW-0798">TonB box</keyword>
<keyword evidence="9 11" id="KW-0472">Membrane</keyword>
<evidence type="ECO:0000259" key="15">
    <source>
        <dbReference type="SMART" id="SM00965"/>
    </source>
</evidence>
<evidence type="ECO:0000256" key="3">
    <source>
        <dbReference type="ARBA" id="ARBA00022452"/>
    </source>
</evidence>
<dbReference type="SUPFAM" id="SSF56935">
    <property type="entry name" value="Porins"/>
    <property type="match status" value="1"/>
</dbReference>
<evidence type="ECO:0000256" key="7">
    <source>
        <dbReference type="ARBA" id="ARBA00023065"/>
    </source>
</evidence>
<evidence type="ECO:0000256" key="13">
    <source>
        <dbReference type="SAM" id="MobiDB-lite"/>
    </source>
</evidence>
<dbReference type="GO" id="GO:0006826">
    <property type="term" value="P:iron ion transport"/>
    <property type="evidence" value="ECO:0007669"/>
    <property type="project" value="UniProtKB-KW"/>
</dbReference>
<keyword evidence="17" id="KW-1185">Reference proteome</keyword>
<keyword evidence="16" id="KW-0675">Receptor</keyword>
<evidence type="ECO:0000256" key="1">
    <source>
        <dbReference type="ARBA" id="ARBA00004571"/>
    </source>
</evidence>
<dbReference type="Gene3D" id="3.55.50.30">
    <property type="match status" value="1"/>
</dbReference>
<dbReference type="InterPro" id="IPR000531">
    <property type="entry name" value="Beta-barrel_TonB"/>
</dbReference>
<dbReference type="InterPro" id="IPR039426">
    <property type="entry name" value="TonB-dep_rcpt-like"/>
</dbReference>
<evidence type="ECO:0000256" key="10">
    <source>
        <dbReference type="ARBA" id="ARBA00023237"/>
    </source>
</evidence>
<keyword evidence="4" id="KW-0410">Iron transport</keyword>
<dbReference type="RefSeq" id="WP_285234426.1">
    <property type="nucleotide sequence ID" value="NZ_CP116346.1"/>
</dbReference>
<keyword evidence="2 11" id="KW-0813">Transport</keyword>
<evidence type="ECO:0000256" key="11">
    <source>
        <dbReference type="PROSITE-ProRule" id="PRU01360"/>
    </source>
</evidence>
<keyword evidence="10 11" id="KW-0998">Cell outer membrane</keyword>
<dbReference type="InterPro" id="IPR036942">
    <property type="entry name" value="Beta-barrel_TonB_sf"/>
</dbReference>
<dbReference type="Gene3D" id="2.40.170.20">
    <property type="entry name" value="TonB-dependent receptor, beta-barrel domain"/>
    <property type="match status" value="1"/>
</dbReference>
<keyword evidence="6" id="KW-0408">Iron</keyword>
<name>A0AA95NFK1_9BURK</name>
<dbReference type="Proteomes" id="UP001177769">
    <property type="component" value="Chromosome"/>
</dbReference>
<gene>
    <name evidence="16" type="ORF">PFX98_06800</name>
</gene>
<dbReference type="EMBL" id="CP116346">
    <property type="protein sequence ID" value="WIT13314.1"/>
    <property type="molecule type" value="Genomic_DNA"/>
</dbReference>
<keyword evidence="7" id="KW-0406">Ion transport</keyword>
<reference evidence="16" key="1">
    <citation type="submission" date="2023-01" db="EMBL/GenBank/DDBJ databases">
        <title>Whole genome sequence of Paucibacter sp. S2-9 isolated from pond sediment.</title>
        <authorList>
            <person name="Jung J.Y."/>
        </authorList>
    </citation>
    <scope>NUCLEOTIDE SEQUENCE</scope>
    <source>
        <strain evidence="16">S2-9</strain>
    </source>
</reference>
<dbReference type="PANTHER" id="PTHR32552">
    <property type="entry name" value="FERRICHROME IRON RECEPTOR-RELATED"/>
    <property type="match status" value="1"/>
</dbReference>
<organism evidence="16 17">
    <name type="scientific">Paucibacter sediminis</name>
    <dbReference type="NCBI Taxonomy" id="3019553"/>
    <lineage>
        <taxon>Bacteria</taxon>
        <taxon>Pseudomonadati</taxon>
        <taxon>Pseudomonadota</taxon>
        <taxon>Betaproteobacteria</taxon>
        <taxon>Burkholderiales</taxon>
        <taxon>Sphaerotilaceae</taxon>
        <taxon>Roseateles</taxon>
    </lineage>
</organism>
<dbReference type="Pfam" id="PF00593">
    <property type="entry name" value="TonB_dep_Rec_b-barrel"/>
    <property type="match status" value="1"/>
</dbReference>
<proteinExistence type="inferred from homology"/>
<accession>A0AA95NFK1</accession>
<dbReference type="SMART" id="SM00965">
    <property type="entry name" value="STN"/>
    <property type="match status" value="1"/>
</dbReference>
<keyword evidence="5 11" id="KW-0812">Transmembrane</keyword>
<dbReference type="Pfam" id="PF07715">
    <property type="entry name" value="Plug"/>
    <property type="match status" value="1"/>
</dbReference>
<evidence type="ECO:0000256" key="2">
    <source>
        <dbReference type="ARBA" id="ARBA00022448"/>
    </source>
</evidence>
<dbReference type="PROSITE" id="PS52016">
    <property type="entry name" value="TONB_DEPENDENT_REC_3"/>
    <property type="match status" value="1"/>
</dbReference>
<dbReference type="AlphaFoldDB" id="A0AA95NFK1"/>
<dbReference type="InterPro" id="IPR012910">
    <property type="entry name" value="Plug_dom"/>
</dbReference>
<evidence type="ECO:0000256" key="8">
    <source>
        <dbReference type="ARBA" id="ARBA00023077"/>
    </source>
</evidence>
<comment type="similarity">
    <text evidence="11 12">Belongs to the TonB-dependent receptor family.</text>
</comment>
<evidence type="ECO:0000256" key="4">
    <source>
        <dbReference type="ARBA" id="ARBA00022496"/>
    </source>
</evidence>
<feature type="region of interest" description="Disordered" evidence="13">
    <location>
        <begin position="305"/>
        <end position="325"/>
    </location>
</feature>
<feature type="chain" id="PRO_5041737334" evidence="14">
    <location>
        <begin position="28"/>
        <end position="816"/>
    </location>
</feature>
<dbReference type="GO" id="GO:0009279">
    <property type="term" value="C:cell outer membrane"/>
    <property type="evidence" value="ECO:0007669"/>
    <property type="project" value="UniProtKB-SubCell"/>
</dbReference>